<reference evidence="2 3" key="1">
    <citation type="journal article" date="2019" name="Int. J. Syst. Evol. Microbiol.">
        <title>The Global Catalogue of Microorganisms (GCM) 10K type strain sequencing project: providing services to taxonomists for standard genome sequencing and annotation.</title>
        <authorList>
            <consortium name="The Broad Institute Genomics Platform"/>
            <consortium name="The Broad Institute Genome Sequencing Center for Infectious Disease"/>
            <person name="Wu L."/>
            <person name="Ma J."/>
        </authorList>
    </citation>
    <scope>NUCLEOTIDE SEQUENCE [LARGE SCALE GENOMIC DNA]</scope>
    <source>
        <strain evidence="2 3">JCM 3272</strain>
    </source>
</reference>
<evidence type="ECO:0000313" key="2">
    <source>
        <dbReference type="EMBL" id="GAA2384513.1"/>
    </source>
</evidence>
<name>A0ABN3HP55_9ACTN</name>
<feature type="region of interest" description="Disordered" evidence="1">
    <location>
        <begin position="1"/>
        <end position="31"/>
    </location>
</feature>
<evidence type="ECO:0000313" key="3">
    <source>
        <dbReference type="Proteomes" id="UP001501444"/>
    </source>
</evidence>
<dbReference type="EMBL" id="BAAARV010000096">
    <property type="protein sequence ID" value="GAA2384513.1"/>
    <property type="molecule type" value="Genomic_DNA"/>
</dbReference>
<protein>
    <submittedName>
        <fullName evidence="2">Uncharacterized protein</fullName>
    </submittedName>
</protein>
<sequence length="118" mass="13119">MTQQRRDGALPLPGVPPPVARESRNPNRSWSNGYVDAAVYTRATSVQHLSVEHGGILGSCEEPAHDEREHRQARVRSAINTRRPATTPWCATAAPFAMRSMLNRRPPPRHTVYSILGN</sequence>
<dbReference type="Proteomes" id="UP001501444">
    <property type="component" value="Unassembled WGS sequence"/>
</dbReference>
<gene>
    <name evidence="2" type="ORF">GCM10010170_093880</name>
</gene>
<organism evidence="2 3">
    <name type="scientific">Dactylosporangium salmoneum</name>
    <dbReference type="NCBI Taxonomy" id="53361"/>
    <lineage>
        <taxon>Bacteria</taxon>
        <taxon>Bacillati</taxon>
        <taxon>Actinomycetota</taxon>
        <taxon>Actinomycetes</taxon>
        <taxon>Micromonosporales</taxon>
        <taxon>Micromonosporaceae</taxon>
        <taxon>Dactylosporangium</taxon>
    </lineage>
</organism>
<proteinExistence type="predicted"/>
<accession>A0ABN3HP55</accession>
<evidence type="ECO:0000256" key="1">
    <source>
        <dbReference type="SAM" id="MobiDB-lite"/>
    </source>
</evidence>
<dbReference type="RefSeq" id="WP_344619195.1">
    <property type="nucleotide sequence ID" value="NZ_BAAARV010000096.1"/>
</dbReference>
<comment type="caution">
    <text evidence="2">The sequence shown here is derived from an EMBL/GenBank/DDBJ whole genome shotgun (WGS) entry which is preliminary data.</text>
</comment>
<keyword evidence="3" id="KW-1185">Reference proteome</keyword>